<dbReference type="Pfam" id="PF00201">
    <property type="entry name" value="UDPGT"/>
    <property type="match status" value="1"/>
</dbReference>
<evidence type="ECO:0000256" key="4">
    <source>
        <dbReference type="SAM" id="SignalP"/>
    </source>
</evidence>
<protein>
    <recommendedName>
        <fullName evidence="5">Ig-like domain-containing protein</fullName>
    </recommendedName>
</protein>
<evidence type="ECO:0000256" key="1">
    <source>
        <dbReference type="ARBA" id="ARBA00009995"/>
    </source>
</evidence>
<evidence type="ECO:0000256" key="2">
    <source>
        <dbReference type="ARBA" id="ARBA00022676"/>
    </source>
</evidence>
<evidence type="ECO:0000313" key="6">
    <source>
        <dbReference type="EMBL" id="KAK4872658.1"/>
    </source>
</evidence>
<name>A0AAN7QBZ1_9COLE</name>
<dbReference type="PROSITE" id="PS50835">
    <property type="entry name" value="IG_LIKE"/>
    <property type="match status" value="2"/>
</dbReference>
<evidence type="ECO:0000259" key="5">
    <source>
        <dbReference type="PROSITE" id="PS50835"/>
    </source>
</evidence>
<feature type="domain" description="Ig-like" evidence="5">
    <location>
        <begin position="17"/>
        <end position="103"/>
    </location>
</feature>
<keyword evidence="2" id="KW-0328">Glycosyltransferase</keyword>
<dbReference type="PANTHER" id="PTHR48043">
    <property type="entry name" value="EG:EG0003.4 PROTEIN-RELATED"/>
    <property type="match status" value="1"/>
</dbReference>
<dbReference type="SUPFAM" id="SSF53756">
    <property type="entry name" value="UDP-Glycosyltransferase/glycogen phosphorylase"/>
    <property type="match status" value="1"/>
</dbReference>
<dbReference type="InterPro" id="IPR007110">
    <property type="entry name" value="Ig-like_dom"/>
</dbReference>
<dbReference type="InterPro" id="IPR003599">
    <property type="entry name" value="Ig_sub"/>
</dbReference>
<dbReference type="SMART" id="SM00409">
    <property type="entry name" value="IG"/>
    <property type="match status" value="2"/>
</dbReference>
<dbReference type="SUPFAM" id="SSF48726">
    <property type="entry name" value="Immunoglobulin"/>
    <property type="match status" value="2"/>
</dbReference>
<gene>
    <name evidence="6" type="ORF">RN001_014687</name>
</gene>
<accession>A0AAN7QBZ1</accession>
<proteinExistence type="inferred from homology"/>
<dbReference type="EMBL" id="JARPUR010000007">
    <property type="protein sequence ID" value="KAK4872658.1"/>
    <property type="molecule type" value="Genomic_DNA"/>
</dbReference>
<dbReference type="GO" id="GO:0008194">
    <property type="term" value="F:UDP-glycosyltransferase activity"/>
    <property type="evidence" value="ECO:0007669"/>
    <property type="project" value="InterPro"/>
</dbReference>
<evidence type="ECO:0000313" key="7">
    <source>
        <dbReference type="Proteomes" id="UP001353858"/>
    </source>
</evidence>
<dbReference type="AlphaFoldDB" id="A0AAN7QBZ1"/>
<comment type="caution">
    <text evidence="6">The sequence shown here is derived from an EMBL/GenBank/DDBJ whole genome shotgun (WGS) entry which is preliminary data.</text>
</comment>
<feature type="chain" id="PRO_5043030859" description="Ig-like domain-containing protein" evidence="4">
    <location>
        <begin position="18"/>
        <end position="666"/>
    </location>
</feature>
<organism evidence="6 7">
    <name type="scientific">Aquatica leii</name>
    <dbReference type="NCBI Taxonomy" id="1421715"/>
    <lineage>
        <taxon>Eukaryota</taxon>
        <taxon>Metazoa</taxon>
        <taxon>Ecdysozoa</taxon>
        <taxon>Arthropoda</taxon>
        <taxon>Hexapoda</taxon>
        <taxon>Insecta</taxon>
        <taxon>Pterygota</taxon>
        <taxon>Neoptera</taxon>
        <taxon>Endopterygota</taxon>
        <taxon>Coleoptera</taxon>
        <taxon>Polyphaga</taxon>
        <taxon>Elateriformia</taxon>
        <taxon>Elateroidea</taxon>
        <taxon>Lampyridae</taxon>
        <taxon>Luciolinae</taxon>
        <taxon>Aquatica</taxon>
    </lineage>
</organism>
<dbReference type="InterPro" id="IPR050271">
    <property type="entry name" value="UDP-glycosyltransferase"/>
</dbReference>
<dbReference type="Gene3D" id="2.60.40.10">
    <property type="entry name" value="Immunoglobulins"/>
    <property type="match status" value="2"/>
</dbReference>
<comment type="similarity">
    <text evidence="1">Belongs to the UDP-glycosyltransferase family.</text>
</comment>
<dbReference type="PANTHER" id="PTHR48043:SF159">
    <property type="entry name" value="EG:EG0003.4 PROTEIN-RELATED"/>
    <property type="match status" value="1"/>
</dbReference>
<keyword evidence="4" id="KW-0732">Signal</keyword>
<sequence>MLLKFLHVFLLFTICNADLVIFEHRGDIKEKVGANVTVFEGDSFQLVCSDTSSESNDLVWSKVESVTKQNNKIVLQLPLTTNEPGVLDFKSVILHDEGRYWCTDRIDEELTSVYVIVKPALLDGGYRKPVRSKMSFVTFNNGTEIGKHLDQPELVILQENENGQEVAPSVIMASLGDDIVLICALKGVNDTIDYDVAWSKLELTQKIESAHKLYVKKSMNGIEPPKLILSSVSFDDVGRYVCSNKATNIIQSVFVKVMPVDTTSTSNLSFSTPTACATTDIDENHRKVMEEVKKGLKAISTISEEMLKKLSVCVVPTPSYSHQIVFQPIWKELSLRGHQVVSLTPNPINDPNLVNLTEIDLKFAYDVWNKYITEATNTTGLGSIFVMAEAFYKVNDYILSHPDVQSLIKNNTEYFDVVIIEYTLHSMLAFAERFKAPIIIGSSVESTIDVHHIMGNPIHMMLYPPWLSSMPYDLLFPNRILLLLITVFSKLFVLQHHAVQNEKIKTFFGDDYPSVAELTQNISLVLSNSDPIFHKVKPLLPNIIEFGGGSHRVAPKPLPKKLKKILDAAENGFIYFSLGSNVKTNTLPKRMLDVILDTFAELPYTVLWKLDESLPNELNNVVTSKWFPQQDVISKYLICLIFFYILKPSSLTFVMHTIKLITTLIM</sequence>
<keyword evidence="3" id="KW-0808">Transferase</keyword>
<feature type="signal peptide" evidence="4">
    <location>
        <begin position="1"/>
        <end position="17"/>
    </location>
</feature>
<evidence type="ECO:0000256" key="3">
    <source>
        <dbReference type="ARBA" id="ARBA00022679"/>
    </source>
</evidence>
<dbReference type="InterPro" id="IPR013783">
    <property type="entry name" value="Ig-like_fold"/>
</dbReference>
<feature type="domain" description="Ig-like" evidence="5">
    <location>
        <begin position="152"/>
        <end position="242"/>
    </location>
</feature>
<reference evidence="7" key="1">
    <citation type="submission" date="2023-01" db="EMBL/GenBank/DDBJ databases">
        <title>Key to firefly adult light organ development and bioluminescence: homeobox transcription factors regulate luciferase expression and transportation to peroxisome.</title>
        <authorList>
            <person name="Fu X."/>
        </authorList>
    </citation>
    <scope>NUCLEOTIDE SEQUENCE [LARGE SCALE GENOMIC DNA]</scope>
</reference>
<dbReference type="Gene3D" id="3.40.50.2000">
    <property type="entry name" value="Glycogen Phosphorylase B"/>
    <property type="match status" value="1"/>
</dbReference>
<dbReference type="InterPro" id="IPR036179">
    <property type="entry name" value="Ig-like_dom_sf"/>
</dbReference>
<dbReference type="InterPro" id="IPR002213">
    <property type="entry name" value="UDP_glucos_trans"/>
</dbReference>
<dbReference type="Proteomes" id="UP001353858">
    <property type="component" value="Unassembled WGS sequence"/>
</dbReference>
<keyword evidence="7" id="KW-1185">Reference proteome</keyword>